<dbReference type="InterPro" id="IPR013785">
    <property type="entry name" value="Aldolase_TIM"/>
</dbReference>
<dbReference type="Proteomes" id="UP000006061">
    <property type="component" value="Chromosome"/>
</dbReference>
<evidence type="ECO:0000256" key="1">
    <source>
        <dbReference type="ARBA" id="ARBA00001947"/>
    </source>
</evidence>
<dbReference type="KEGG" id="amo:Anamo_2030"/>
<reference evidence="6" key="1">
    <citation type="journal article" date="2013" name="Stand. Genomic Sci.">
        <title>Complete genome sequence of the moderate thermophile Anaerobaculum mobile type strain (NGA(T)).</title>
        <authorList>
            <person name="Mavromatis K."/>
            <person name="Stackebrandt E."/>
            <person name="Held B."/>
            <person name="Lapidus A."/>
            <person name="Nolan M."/>
            <person name="Lucas S."/>
            <person name="Hammon N."/>
            <person name="Deshpande S."/>
            <person name="Cheng J.F."/>
            <person name="Tapia R."/>
            <person name="Goodwin L.A."/>
            <person name="Pitluck S."/>
            <person name="Liolios K."/>
            <person name="Pagani I."/>
            <person name="Ivanova N."/>
            <person name="Mikhailova N."/>
            <person name="Huntemann M."/>
            <person name="Pati A."/>
            <person name="Chen A."/>
            <person name="Palaniappan K."/>
            <person name="Land M."/>
            <person name="Rohde M."/>
            <person name="Spring S."/>
            <person name="Goker M."/>
            <person name="Woyke T."/>
            <person name="Detter J.C."/>
            <person name="Bristow J."/>
            <person name="Eisen J.A."/>
            <person name="Markowitz V."/>
            <person name="Hugenholtz P."/>
            <person name="Klenk H.P."/>
            <person name="Kyrpides N.C."/>
        </authorList>
    </citation>
    <scope>NUCLEOTIDE SEQUENCE</scope>
    <source>
        <strain evidence="6">ATCC BAA-54 / DSM 13181 / NGA</strain>
    </source>
</reference>
<dbReference type="EMBL" id="CP003198">
    <property type="protein sequence ID" value="AFM22613.1"/>
    <property type="molecule type" value="Genomic_DNA"/>
</dbReference>
<dbReference type="eggNOG" id="COG3246">
    <property type="taxonomic scope" value="Bacteria"/>
</dbReference>
<proteinExistence type="predicted"/>
<dbReference type="AlphaFoldDB" id="I4BZA6"/>
<accession>I4BZA6</accession>
<dbReference type="Pfam" id="PF05853">
    <property type="entry name" value="BKACE"/>
    <property type="match status" value="1"/>
</dbReference>
<comment type="cofactor">
    <cofactor evidence="1">
        <name>Zn(2+)</name>
        <dbReference type="ChEBI" id="CHEBI:29105"/>
    </cofactor>
</comment>
<protein>
    <recommendedName>
        <fullName evidence="7">3-keto-5-aminohexanoate cleavage enzyme</fullName>
    </recommendedName>
</protein>
<sequence>MNKILISVAPVSPSSTRIVPLSIAKDVIACWKAGASMVHLHVRDRDGALTSDLEVFKETVELIRKESDIVIEASTGGVSNLTIQERCAPLYDENVECASLNVGSVNLGKEVYQNPIDDVRYCMQEIIKNNITPEVEVFEIGMIHTAMQLYKEFSLPNSFLFSIVLGHEGAAPATVKALTAMRSFIPSHMPWGITHAHRTDNDLICAAIGMGAKTIRVGFEDSDYIVAGRKGKTNASIVAYFAKLLKCMGKEPMTSNEARQAFCIRRSDKGKAR</sequence>
<evidence type="ECO:0000313" key="5">
    <source>
        <dbReference type="EMBL" id="AFM22613.1"/>
    </source>
</evidence>
<name>I4BZA6_ACEMN</name>
<dbReference type="STRING" id="891968.Anamo_2030"/>
<dbReference type="PANTHER" id="PTHR37418">
    <property type="entry name" value="3-KETO-5-AMINOHEXANOATE CLEAVAGE ENZYME-RELATED"/>
    <property type="match status" value="1"/>
</dbReference>
<dbReference type="GO" id="GO:0046872">
    <property type="term" value="F:metal ion binding"/>
    <property type="evidence" value="ECO:0007669"/>
    <property type="project" value="UniProtKB-KW"/>
</dbReference>
<evidence type="ECO:0008006" key="7">
    <source>
        <dbReference type="Google" id="ProtNLM"/>
    </source>
</evidence>
<dbReference type="PANTHER" id="PTHR37418:SF2">
    <property type="entry name" value="3-KETO-5-AMINOHEXANOATE CLEAVAGE ENZYME"/>
    <property type="match status" value="1"/>
</dbReference>
<organism evidence="5 6">
    <name type="scientific">Acetomicrobium mobile (strain ATCC BAA-54 / DSM 13181 / JCM 12221 / NGA)</name>
    <name type="common">Anaerobaculum mobile</name>
    <dbReference type="NCBI Taxonomy" id="891968"/>
    <lineage>
        <taxon>Bacteria</taxon>
        <taxon>Thermotogati</taxon>
        <taxon>Synergistota</taxon>
        <taxon>Synergistia</taxon>
        <taxon>Synergistales</taxon>
        <taxon>Acetomicrobiaceae</taxon>
        <taxon>Acetomicrobium</taxon>
    </lineage>
</organism>
<evidence type="ECO:0000256" key="4">
    <source>
        <dbReference type="ARBA" id="ARBA00022833"/>
    </source>
</evidence>
<keyword evidence="3" id="KW-0479">Metal-binding</keyword>
<dbReference type="PATRIC" id="fig|891968.3.peg.2015"/>
<evidence type="ECO:0000256" key="3">
    <source>
        <dbReference type="ARBA" id="ARBA00022723"/>
    </source>
</evidence>
<gene>
    <name evidence="5" type="ordered locus">Anamo_2030</name>
</gene>
<keyword evidence="6" id="KW-1185">Reference proteome</keyword>
<dbReference type="GO" id="GO:0043720">
    <property type="term" value="F:3-keto-5-aminohexanoate cleavage activity"/>
    <property type="evidence" value="ECO:0007669"/>
    <property type="project" value="InterPro"/>
</dbReference>
<evidence type="ECO:0000313" key="6">
    <source>
        <dbReference type="Proteomes" id="UP000006061"/>
    </source>
</evidence>
<keyword evidence="4" id="KW-0862">Zinc</keyword>
<keyword evidence="2" id="KW-0808">Transferase</keyword>
<evidence type="ECO:0000256" key="2">
    <source>
        <dbReference type="ARBA" id="ARBA00022679"/>
    </source>
</evidence>
<dbReference type="InterPro" id="IPR008567">
    <property type="entry name" value="BKACE"/>
</dbReference>
<dbReference type="Gene3D" id="3.20.20.70">
    <property type="entry name" value="Aldolase class I"/>
    <property type="match status" value="1"/>
</dbReference>
<dbReference type="HOGENOM" id="CLU_065536_2_0_0"/>